<feature type="non-terminal residue" evidence="2">
    <location>
        <position position="173"/>
    </location>
</feature>
<accession>A0A382GSM2</accession>
<proteinExistence type="predicted"/>
<dbReference type="InterPro" id="IPR036291">
    <property type="entry name" value="NAD(P)-bd_dom_sf"/>
</dbReference>
<reference evidence="2" key="1">
    <citation type="submission" date="2018-05" db="EMBL/GenBank/DDBJ databases">
        <authorList>
            <person name="Lanie J.A."/>
            <person name="Ng W.-L."/>
            <person name="Kazmierczak K.M."/>
            <person name="Andrzejewski T.M."/>
            <person name="Davidsen T.M."/>
            <person name="Wayne K.J."/>
            <person name="Tettelin H."/>
            <person name="Glass J.I."/>
            <person name="Rusch D."/>
            <person name="Podicherti R."/>
            <person name="Tsui H.-C.T."/>
            <person name="Winkler M.E."/>
        </authorList>
    </citation>
    <scope>NUCLEOTIDE SEQUENCE</scope>
</reference>
<organism evidence="2">
    <name type="scientific">marine metagenome</name>
    <dbReference type="NCBI Taxonomy" id="408172"/>
    <lineage>
        <taxon>unclassified sequences</taxon>
        <taxon>metagenomes</taxon>
        <taxon>ecological metagenomes</taxon>
    </lineage>
</organism>
<feature type="domain" description="Ketopantoate reductase N-terminal" evidence="1">
    <location>
        <begin position="3"/>
        <end position="151"/>
    </location>
</feature>
<evidence type="ECO:0000259" key="1">
    <source>
        <dbReference type="Pfam" id="PF02558"/>
    </source>
</evidence>
<evidence type="ECO:0000313" key="2">
    <source>
        <dbReference type="EMBL" id="SVB77637.1"/>
    </source>
</evidence>
<dbReference type="SUPFAM" id="SSF51735">
    <property type="entry name" value="NAD(P)-binding Rossmann-fold domains"/>
    <property type="match status" value="1"/>
</dbReference>
<sequence length="173" mass="18734">MTITVYGSGAIGSIVGTCSFLSGEDVIFVDKVPDHVDYINKRGLLIRDLKGKDVRINPRAVEPHELEEELGLVFLCVKSQDTRLAMETMLPNIGPESIVVSLQNGLNEEVISEYIGSRNTIGCLVDWGGAYISPGQIQYSGDAPMRIGTLDGSITDSLMQICTILNNTNKTTA</sequence>
<name>A0A382GSM2_9ZZZZ</name>
<dbReference type="Pfam" id="PF02558">
    <property type="entry name" value="ApbA"/>
    <property type="match status" value="1"/>
</dbReference>
<gene>
    <name evidence="2" type="ORF">METZ01_LOCUS230491</name>
</gene>
<dbReference type="AlphaFoldDB" id="A0A382GSM2"/>
<dbReference type="EMBL" id="UINC01056972">
    <property type="protein sequence ID" value="SVB77637.1"/>
    <property type="molecule type" value="Genomic_DNA"/>
</dbReference>
<protein>
    <recommendedName>
        <fullName evidence="1">Ketopantoate reductase N-terminal domain-containing protein</fullName>
    </recommendedName>
</protein>
<dbReference type="Gene3D" id="3.40.50.720">
    <property type="entry name" value="NAD(P)-binding Rossmann-like Domain"/>
    <property type="match status" value="1"/>
</dbReference>
<dbReference type="InterPro" id="IPR013332">
    <property type="entry name" value="KPR_N"/>
</dbReference>